<evidence type="ECO:0000313" key="3">
    <source>
        <dbReference type="EMBL" id="KJX96669.1"/>
    </source>
</evidence>
<accession>A0A0F4GGT4</accession>
<evidence type="ECO:0000259" key="2">
    <source>
        <dbReference type="Pfam" id="PF03235"/>
    </source>
</evidence>
<dbReference type="OrthoDB" id="5419821at2759"/>
<gene>
    <name evidence="3" type="ORF">TI39_contig607g00016</name>
</gene>
<reference evidence="3 4" key="1">
    <citation type="submission" date="2015-03" db="EMBL/GenBank/DDBJ databases">
        <title>RNA-seq based gene annotation and comparative genomics of four Zymoseptoria species reveal species-specific pathogenicity related genes and transposable element activity.</title>
        <authorList>
            <person name="Grandaubert J."/>
            <person name="Bhattacharyya A."/>
            <person name="Stukenbrock E.H."/>
        </authorList>
    </citation>
    <scope>NUCLEOTIDE SEQUENCE [LARGE SCALE GENOMIC DNA]</scope>
    <source>
        <strain evidence="3 4">Zb18110</strain>
    </source>
</reference>
<organism evidence="3 4">
    <name type="scientific">Zymoseptoria brevis</name>
    <dbReference type="NCBI Taxonomy" id="1047168"/>
    <lineage>
        <taxon>Eukaryota</taxon>
        <taxon>Fungi</taxon>
        <taxon>Dikarya</taxon>
        <taxon>Ascomycota</taxon>
        <taxon>Pezizomycotina</taxon>
        <taxon>Dothideomycetes</taxon>
        <taxon>Dothideomycetidae</taxon>
        <taxon>Mycosphaerellales</taxon>
        <taxon>Mycosphaerellaceae</taxon>
        <taxon>Zymoseptoria</taxon>
    </lineage>
</organism>
<dbReference type="PANTHER" id="PTHR39639">
    <property type="entry name" value="CHROMOSOME 16, WHOLE GENOME SHOTGUN SEQUENCE"/>
    <property type="match status" value="1"/>
</dbReference>
<dbReference type="Proteomes" id="UP000033647">
    <property type="component" value="Unassembled WGS sequence"/>
</dbReference>
<evidence type="ECO:0000313" key="4">
    <source>
        <dbReference type="Proteomes" id="UP000033647"/>
    </source>
</evidence>
<dbReference type="InterPro" id="IPR004919">
    <property type="entry name" value="GmrSD_N"/>
</dbReference>
<evidence type="ECO:0000256" key="1">
    <source>
        <dbReference type="SAM" id="MobiDB-lite"/>
    </source>
</evidence>
<sequence length="215" mass="24698">MRTRNNSRRITQRIRMPLVPRPIKTEHRSPSCSPIDTYPAVGTDGHDAPGKTSDDEYEDEAGDFEDWSGFQVARALPRCDESKHTLRDLMLLLDTPNGIDLNPEYQRDFVWNTPTQTGLIDSILQGYYIPSLILNKRSQTILGQRKEVLVCLDGQQRLTSVKRFTDGHIPCHDRLGNKWWFRRAAGEKLIRSRKSLPEAAKAEFLSKTFLCQKNE</sequence>
<feature type="compositionally biased region" description="Basic residues" evidence="1">
    <location>
        <begin position="1"/>
        <end position="12"/>
    </location>
</feature>
<dbReference type="PANTHER" id="PTHR39639:SF1">
    <property type="entry name" value="DUF262 DOMAIN-CONTAINING PROTEIN"/>
    <property type="match status" value="1"/>
</dbReference>
<protein>
    <recommendedName>
        <fullName evidence="2">GmrSD restriction endonucleases N-terminal domain-containing protein</fullName>
    </recommendedName>
</protein>
<name>A0A0F4GGT4_9PEZI</name>
<dbReference type="STRING" id="1047168.A0A0F4GGT4"/>
<proteinExistence type="predicted"/>
<feature type="region of interest" description="Disordered" evidence="1">
    <location>
        <begin position="1"/>
        <end position="60"/>
    </location>
</feature>
<dbReference type="AlphaFoldDB" id="A0A0F4GGT4"/>
<comment type="caution">
    <text evidence="3">The sequence shown here is derived from an EMBL/GenBank/DDBJ whole genome shotgun (WGS) entry which is preliminary data.</text>
</comment>
<dbReference type="Pfam" id="PF03235">
    <property type="entry name" value="GmrSD_N"/>
    <property type="match status" value="1"/>
</dbReference>
<dbReference type="EMBL" id="LAFY01000599">
    <property type="protein sequence ID" value="KJX96669.1"/>
    <property type="molecule type" value="Genomic_DNA"/>
</dbReference>
<feature type="compositionally biased region" description="Basic and acidic residues" evidence="1">
    <location>
        <begin position="44"/>
        <end position="54"/>
    </location>
</feature>
<keyword evidence="4" id="KW-1185">Reference proteome</keyword>
<feature type="domain" description="GmrSD restriction endonucleases N-terminal" evidence="2">
    <location>
        <begin position="100"/>
        <end position="175"/>
    </location>
</feature>